<dbReference type="SMART" id="SM00020">
    <property type="entry name" value="Tryp_SPc"/>
    <property type="match status" value="1"/>
</dbReference>
<dbReference type="OrthoDB" id="3657335at2"/>
<dbReference type="PRINTS" id="PR00722">
    <property type="entry name" value="CHYMOTRYPSIN"/>
</dbReference>
<evidence type="ECO:0000313" key="5">
    <source>
        <dbReference type="Proteomes" id="UP000294947"/>
    </source>
</evidence>
<dbReference type="InterPro" id="IPR001254">
    <property type="entry name" value="Trypsin_dom"/>
</dbReference>
<dbReference type="EMBL" id="SMKW01000071">
    <property type="protein sequence ID" value="TDD40303.1"/>
    <property type="molecule type" value="Genomic_DNA"/>
</dbReference>
<sequence>MGHVAGTSQHSRTRRSLTGTPRAASQVQSRWIAVAARESSGRAVVVSTRTRPVPALATVTTVWRWPGPPTRRGKGKLKKSITFAAVVLASAFALSSVAAADEPAPNLPHTSPRAVEPLIVGGTPASSDQGTASLSLEGRGMFCSATIVGSEWAVAAAHCAYFLADPAHPPKPVEQMRLRYGSVRHADGGREVAVKAVFPHEGWNWGQDASPADDIALFQLAEPVHGVQPVRVTPIPVRPETEVRVLGWGSTQPDGQGEPSEQLMRLDTRTTEPGACAADSMFRDGFDLCIANLPESGMCFGDSGGPTLQHRWGRWELVGVNSRGTNESGPLPCGGRPDVATAVGSYWPWMVRTTAQAGAPLVRS</sequence>
<dbReference type="AlphaFoldDB" id="A0A4R4Y7L2"/>
<proteinExistence type="predicted"/>
<evidence type="ECO:0000256" key="1">
    <source>
        <dbReference type="ARBA" id="ARBA00023157"/>
    </source>
</evidence>
<feature type="domain" description="Peptidase S1" evidence="3">
    <location>
        <begin position="119"/>
        <end position="355"/>
    </location>
</feature>
<dbReference type="CDD" id="cd00190">
    <property type="entry name" value="Tryp_SPc"/>
    <property type="match status" value="1"/>
</dbReference>
<keyword evidence="1" id="KW-1015">Disulfide bond</keyword>
<evidence type="ECO:0000259" key="3">
    <source>
        <dbReference type="PROSITE" id="PS50240"/>
    </source>
</evidence>
<name>A0A4R4Y7L2_9PSEU</name>
<keyword evidence="5" id="KW-1185">Reference proteome</keyword>
<dbReference type="Pfam" id="PF00089">
    <property type="entry name" value="Trypsin"/>
    <property type="match status" value="1"/>
</dbReference>
<reference evidence="4 5" key="1">
    <citation type="submission" date="2019-03" db="EMBL/GenBank/DDBJ databases">
        <title>Draft genome sequences of novel Actinobacteria.</title>
        <authorList>
            <person name="Sahin N."/>
            <person name="Ay H."/>
            <person name="Saygin H."/>
        </authorList>
    </citation>
    <scope>NUCLEOTIDE SEQUENCE [LARGE SCALE GENOMIC DNA]</scope>
    <source>
        <strain evidence="4 5">7K502</strain>
    </source>
</reference>
<protein>
    <submittedName>
        <fullName evidence="4">Serine protease</fullName>
    </submittedName>
</protein>
<dbReference type="InterPro" id="IPR009003">
    <property type="entry name" value="Peptidase_S1_PA"/>
</dbReference>
<dbReference type="PROSITE" id="PS50240">
    <property type="entry name" value="TRYPSIN_DOM"/>
    <property type="match status" value="1"/>
</dbReference>
<dbReference type="Gene3D" id="2.40.10.10">
    <property type="entry name" value="Trypsin-like serine proteases"/>
    <property type="match status" value="1"/>
</dbReference>
<dbReference type="InterPro" id="IPR001314">
    <property type="entry name" value="Peptidase_S1A"/>
</dbReference>
<dbReference type="GO" id="GO:0004252">
    <property type="term" value="F:serine-type endopeptidase activity"/>
    <property type="evidence" value="ECO:0007669"/>
    <property type="project" value="InterPro"/>
</dbReference>
<keyword evidence="4" id="KW-0645">Protease</keyword>
<comment type="caution">
    <text evidence="4">The sequence shown here is derived from an EMBL/GenBank/DDBJ whole genome shotgun (WGS) entry which is preliminary data.</text>
</comment>
<accession>A0A4R4Y7L2</accession>
<dbReference type="GO" id="GO:0006508">
    <property type="term" value="P:proteolysis"/>
    <property type="evidence" value="ECO:0007669"/>
    <property type="project" value="UniProtKB-KW"/>
</dbReference>
<dbReference type="PANTHER" id="PTHR24250">
    <property type="entry name" value="CHYMOTRYPSIN-RELATED"/>
    <property type="match status" value="1"/>
</dbReference>
<dbReference type="SUPFAM" id="SSF50494">
    <property type="entry name" value="Trypsin-like serine proteases"/>
    <property type="match status" value="1"/>
</dbReference>
<gene>
    <name evidence="4" type="ORF">E1288_35835</name>
</gene>
<organism evidence="4 5">
    <name type="scientific">Saccharopolyspora elongata</name>
    <dbReference type="NCBI Taxonomy" id="2530387"/>
    <lineage>
        <taxon>Bacteria</taxon>
        <taxon>Bacillati</taxon>
        <taxon>Actinomycetota</taxon>
        <taxon>Actinomycetes</taxon>
        <taxon>Pseudonocardiales</taxon>
        <taxon>Pseudonocardiaceae</taxon>
        <taxon>Saccharopolyspora</taxon>
    </lineage>
</organism>
<keyword evidence="4" id="KW-0378">Hydrolase</keyword>
<dbReference type="Proteomes" id="UP000294947">
    <property type="component" value="Unassembled WGS sequence"/>
</dbReference>
<dbReference type="InterPro" id="IPR043504">
    <property type="entry name" value="Peptidase_S1_PA_chymotrypsin"/>
</dbReference>
<evidence type="ECO:0000313" key="4">
    <source>
        <dbReference type="EMBL" id="TDD40303.1"/>
    </source>
</evidence>
<evidence type="ECO:0000256" key="2">
    <source>
        <dbReference type="SAM" id="MobiDB-lite"/>
    </source>
</evidence>
<feature type="region of interest" description="Disordered" evidence="2">
    <location>
        <begin position="1"/>
        <end position="24"/>
    </location>
</feature>